<sequence length="164" mass="17563">MSFHNAKWDSPSGILRPGTVRRASSSNDKIWGEENRTEKDMDYGIFVAVNPEGGVKHIEAATDMIHGIVIRDIYGDKAPHNKQTNIGHFSHGDCVGALTVDDAEFVRGDRAYIVATGADAGKVTKVAAGNIDLGYWVEDVSKGSNCAAITLGYIQNVQQAGSGE</sequence>
<dbReference type="AlphaFoldDB" id="A0A0D8L2Y2"/>
<dbReference type="EMBL" id="JZSH01000422">
    <property type="protein sequence ID" value="KJF76074.1"/>
    <property type="molecule type" value="Genomic_DNA"/>
</dbReference>
<evidence type="ECO:0000313" key="2">
    <source>
        <dbReference type="EMBL" id="KJF76074.1"/>
    </source>
</evidence>
<proteinExistence type="predicted"/>
<name>A0A0D8L2Y2_MORMO</name>
<gene>
    <name evidence="2" type="ORF">UA45_20505</name>
</gene>
<dbReference type="InterPro" id="IPR056914">
    <property type="entry name" value="Gp53-like"/>
</dbReference>
<evidence type="ECO:0000313" key="3">
    <source>
        <dbReference type="Proteomes" id="UP000032582"/>
    </source>
</evidence>
<accession>A0A0D8L2Y2</accession>
<dbReference type="PATRIC" id="fig|582.24.peg.6529"/>
<comment type="caution">
    <text evidence="2">The sequence shown here is derived from an EMBL/GenBank/DDBJ whole genome shotgun (WGS) entry which is preliminary data.</text>
</comment>
<dbReference type="Proteomes" id="UP000032582">
    <property type="component" value="Unassembled WGS sequence"/>
</dbReference>
<feature type="region of interest" description="Disordered" evidence="1">
    <location>
        <begin position="1"/>
        <end position="33"/>
    </location>
</feature>
<evidence type="ECO:0000256" key="1">
    <source>
        <dbReference type="SAM" id="MobiDB-lite"/>
    </source>
</evidence>
<dbReference type="Pfam" id="PF23982">
    <property type="entry name" value="XM1_gp53_minor_capsid"/>
    <property type="match status" value="1"/>
</dbReference>
<protein>
    <submittedName>
        <fullName evidence="2">Uncharacterized protein</fullName>
    </submittedName>
</protein>
<reference evidence="2 3" key="1">
    <citation type="submission" date="2015-02" db="EMBL/GenBank/DDBJ databases">
        <title>Whole genome shotgun sequencing of cultured foodborne pathogen.</title>
        <authorList>
            <person name="Timme R."/>
            <person name="Allard M.W."/>
            <person name="Strain E."/>
            <person name="Evans P.S."/>
            <person name="Brown E."/>
        </authorList>
    </citation>
    <scope>NUCLEOTIDE SEQUENCE [LARGE SCALE GENOMIC DNA]</scope>
    <source>
        <strain evidence="2 3">GCSL-TSO-24</strain>
    </source>
</reference>
<organism evidence="2 3">
    <name type="scientific">Morganella morganii</name>
    <name type="common">Proteus morganii</name>
    <dbReference type="NCBI Taxonomy" id="582"/>
    <lineage>
        <taxon>Bacteria</taxon>
        <taxon>Pseudomonadati</taxon>
        <taxon>Pseudomonadota</taxon>
        <taxon>Gammaproteobacteria</taxon>
        <taxon>Enterobacterales</taxon>
        <taxon>Morganellaceae</taxon>
        <taxon>Morganella</taxon>
    </lineage>
</organism>